<name>A0ACC4C0K9_POPAL</name>
<keyword evidence="2" id="KW-1185">Reference proteome</keyword>
<sequence length="123" mass="13497">MPCSGCCGYGQELSSCWGFDINGQLPVSGALNLKVLERKGDRMRESCNCPSCDRNKSSSVICLVCIAILFQLSSNAKTILYDLLDNLRVILRILAMWGSSRGAAVENHAKRSDVKLIWNLNNG</sequence>
<proteinExistence type="predicted"/>
<dbReference type="EMBL" id="RCHU02000007">
    <property type="protein sequence ID" value="KAL3583929.1"/>
    <property type="molecule type" value="Genomic_DNA"/>
</dbReference>
<dbReference type="Proteomes" id="UP000309997">
    <property type="component" value="Unassembled WGS sequence"/>
</dbReference>
<evidence type="ECO:0000313" key="2">
    <source>
        <dbReference type="Proteomes" id="UP000309997"/>
    </source>
</evidence>
<comment type="caution">
    <text evidence="1">The sequence shown here is derived from an EMBL/GenBank/DDBJ whole genome shotgun (WGS) entry which is preliminary data.</text>
</comment>
<reference evidence="1 2" key="1">
    <citation type="journal article" date="2024" name="Plant Biotechnol. J.">
        <title>Genome and CRISPR/Cas9 system of a widespread forest tree (Populus alba) in the world.</title>
        <authorList>
            <person name="Liu Y.J."/>
            <person name="Jiang P.F."/>
            <person name="Han X.M."/>
            <person name="Li X.Y."/>
            <person name="Wang H.M."/>
            <person name="Wang Y.J."/>
            <person name="Wang X.X."/>
            <person name="Zeng Q.Y."/>
        </authorList>
    </citation>
    <scope>NUCLEOTIDE SEQUENCE [LARGE SCALE GENOMIC DNA]</scope>
    <source>
        <strain evidence="2">cv. PAL-ZL1</strain>
    </source>
</reference>
<evidence type="ECO:0000313" key="1">
    <source>
        <dbReference type="EMBL" id="KAL3583929.1"/>
    </source>
</evidence>
<protein>
    <submittedName>
        <fullName evidence="1">Uncharacterized protein</fullName>
    </submittedName>
</protein>
<gene>
    <name evidence="1" type="ORF">D5086_014990</name>
</gene>
<accession>A0ACC4C0K9</accession>
<organism evidence="1 2">
    <name type="scientific">Populus alba</name>
    <name type="common">White poplar</name>
    <dbReference type="NCBI Taxonomy" id="43335"/>
    <lineage>
        <taxon>Eukaryota</taxon>
        <taxon>Viridiplantae</taxon>
        <taxon>Streptophyta</taxon>
        <taxon>Embryophyta</taxon>
        <taxon>Tracheophyta</taxon>
        <taxon>Spermatophyta</taxon>
        <taxon>Magnoliopsida</taxon>
        <taxon>eudicotyledons</taxon>
        <taxon>Gunneridae</taxon>
        <taxon>Pentapetalae</taxon>
        <taxon>rosids</taxon>
        <taxon>fabids</taxon>
        <taxon>Malpighiales</taxon>
        <taxon>Salicaceae</taxon>
        <taxon>Saliceae</taxon>
        <taxon>Populus</taxon>
    </lineage>
</organism>